<dbReference type="InterPro" id="IPR001810">
    <property type="entry name" value="F-box_dom"/>
</dbReference>
<accession>A0A4Z1NGE8</accession>
<feature type="compositionally biased region" description="Polar residues" evidence="1">
    <location>
        <begin position="35"/>
        <end position="51"/>
    </location>
</feature>
<feature type="compositionally biased region" description="Acidic residues" evidence="1">
    <location>
        <begin position="329"/>
        <end position="356"/>
    </location>
</feature>
<comment type="caution">
    <text evidence="3">The sequence shown here is derived from an EMBL/GenBank/DDBJ whole genome shotgun (WGS) entry which is preliminary data.</text>
</comment>
<keyword evidence="4" id="KW-1185">Reference proteome</keyword>
<dbReference type="PROSITE" id="PS50181">
    <property type="entry name" value="FBOX"/>
    <property type="match status" value="1"/>
</dbReference>
<organism evidence="3 4">
    <name type="scientific">Venturia nashicola</name>
    <dbReference type="NCBI Taxonomy" id="86259"/>
    <lineage>
        <taxon>Eukaryota</taxon>
        <taxon>Fungi</taxon>
        <taxon>Dikarya</taxon>
        <taxon>Ascomycota</taxon>
        <taxon>Pezizomycotina</taxon>
        <taxon>Dothideomycetes</taxon>
        <taxon>Pleosporomycetidae</taxon>
        <taxon>Venturiales</taxon>
        <taxon>Venturiaceae</taxon>
        <taxon>Venturia</taxon>
    </lineage>
</organism>
<name>A0A4Z1NGE8_9PEZI</name>
<sequence>MEVGEKMAAFNGDSSQPQEVIPDMTADTAEKKSESNNMEMAKNNASDNPKTTNKKQILLTVPTEVLENIASFTGPKDLLNLRLANREVAERTFDAFANVFLETFNWDFERPERNLEWVGLLKLNSRFALGVKHLNVGIPPQWSRNNQFTNGMRMLQNLRSLKLAHGIWLAPWTPSVIFPRLEEFFVAFTKIDYRLAIYFIQAHTASLKSVVFRFAALSASDTGGKAAWLQVLDSCKALRPEAILKISAPMLPGSNTLVYFSPPLREFNPNIHPLDFFVEGKFCNYGITYSTRPGNLQMSLDFMIRHYKELGTEEEQREYGGGSKLIASDTDDDSEEEEDEDDSEEEEDDSEDEDEN</sequence>
<evidence type="ECO:0000259" key="2">
    <source>
        <dbReference type="PROSITE" id="PS50181"/>
    </source>
</evidence>
<evidence type="ECO:0000256" key="1">
    <source>
        <dbReference type="SAM" id="MobiDB-lite"/>
    </source>
</evidence>
<dbReference type="CDD" id="cd09917">
    <property type="entry name" value="F-box_SF"/>
    <property type="match status" value="1"/>
</dbReference>
<evidence type="ECO:0000313" key="4">
    <source>
        <dbReference type="Proteomes" id="UP000298493"/>
    </source>
</evidence>
<protein>
    <recommendedName>
        <fullName evidence="2">F-box domain-containing protein</fullName>
    </recommendedName>
</protein>
<evidence type="ECO:0000313" key="3">
    <source>
        <dbReference type="EMBL" id="TID14533.1"/>
    </source>
</evidence>
<feature type="domain" description="F-box" evidence="2">
    <location>
        <begin position="55"/>
        <end position="99"/>
    </location>
</feature>
<gene>
    <name evidence="3" type="ORF">E6O75_ATG08679</name>
</gene>
<feature type="region of interest" description="Disordered" evidence="1">
    <location>
        <begin position="313"/>
        <end position="356"/>
    </location>
</feature>
<dbReference type="Proteomes" id="UP000298493">
    <property type="component" value="Unassembled WGS sequence"/>
</dbReference>
<feature type="region of interest" description="Disordered" evidence="1">
    <location>
        <begin position="1"/>
        <end position="51"/>
    </location>
</feature>
<reference evidence="3 4" key="1">
    <citation type="submission" date="2019-04" db="EMBL/GenBank/DDBJ databases">
        <title>High contiguity whole genome sequence and gene annotation resource for two Venturia nashicola isolates.</title>
        <authorList>
            <person name="Prokchorchik M."/>
            <person name="Won K."/>
            <person name="Lee Y."/>
            <person name="Choi E.D."/>
            <person name="Segonzac C."/>
            <person name="Sohn K.H."/>
        </authorList>
    </citation>
    <scope>NUCLEOTIDE SEQUENCE [LARGE SCALE GENOMIC DNA]</scope>
    <source>
        <strain evidence="3 4">PRI2</strain>
    </source>
</reference>
<dbReference type="AlphaFoldDB" id="A0A4Z1NGE8"/>
<dbReference type="EMBL" id="SNSC02000022">
    <property type="protein sequence ID" value="TID14533.1"/>
    <property type="molecule type" value="Genomic_DNA"/>
</dbReference>
<proteinExistence type="predicted"/>
<dbReference type="OrthoDB" id="10562419at2759"/>